<comment type="caution">
    <text evidence="1">The sequence shown here is derived from an EMBL/GenBank/DDBJ whole genome shotgun (WGS) entry which is preliminary data.</text>
</comment>
<organism evidence="1 2">
    <name type="scientific">Tothia fuscella</name>
    <dbReference type="NCBI Taxonomy" id="1048955"/>
    <lineage>
        <taxon>Eukaryota</taxon>
        <taxon>Fungi</taxon>
        <taxon>Dikarya</taxon>
        <taxon>Ascomycota</taxon>
        <taxon>Pezizomycotina</taxon>
        <taxon>Dothideomycetes</taxon>
        <taxon>Pleosporomycetidae</taxon>
        <taxon>Venturiales</taxon>
        <taxon>Cylindrosympodiaceae</taxon>
        <taxon>Tothia</taxon>
    </lineage>
</organism>
<protein>
    <submittedName>
        <fullName evidence="1">Uncharacterized protein</fullName>
    </submittedName>
</protein>
<keyword evidence="2" id="KW-1185">Reference proteome</keyword>
<accession>A0A9P4NWK3</accession>
<gene>
    <name evidence="1" type="ORF">EJ08DRAFT_709826</name>
</gene>
<proteinExistence type="predicted"/>
<sequence length="251" mass="28051">MTTNINVPANTTVTVDKHASTGFMSLPGEIRNRIYHLVLSELPITSVNKQNVYPVRKGDICRVTACYSIGLTDEERATRLAHRQVLRVAETCKAVRNELLSLYFEKPLQLVFYDPYFKKVTDFMAAARDLHRQELIPALPMGENVRNALAVDRIHHCRAGNTQGRGRSSNGLTICTLIVWLGLQCEEALSRLMMSLKIGSIQMIQTASCAICLTIIAWDLARLPGRLMELQLAPGFSVLTILTTRHLSSGW</sequence>
<dbReference type="Proteomes" id="UP000800235">
    <property type="component" value="Unassembled WGS sequence"/>
</dbReference>
<reference evidence="1" key="1">
    <citation type="journal article" date="2020" name="Stud. Mycol.">
        <title>101 Dothideomycetes genomes: a test case for predicting lifestyles and emergence of pathogens.</title>
        <authorList>
            <person name="Haridas S."/>
            <person name="Albert R."/>
            <person name="Binder M."/>
            <person name="Bloem J."/>
            <person name="Labutti K."/>
            <person name="Salamov A."/>
            <person name="Andreopoulos B."/>
            <person name="Baker S."/>
            <person name="Barry K."/>
            <person name="Bills G."/>
            <person name="Bluhm B."/>
            <person name="Cannon C."/>
            <person name="Castanera R."/>
            <person name="Culley D."/>
            <person name="Daum C."/>
            <person name="Ezra D."/>
            <person name="Gonzalez J."/>
            <person name="Henrissat B."/>
            <person name="Kuo A."/>
            <person name="Liang C."/>
            <person name="Lipzen A."/>
            <person name="Lutzoni F."/>
            <person name="Magnuson J."/>
            <person name="Mondo S."/>
            <person name="Nolan M."/>
            <person name="Ohm R."/>
            <person name="Pangilinan J."/>
            <person name="Park H.-J."/>
            <person name="Ramirez L."/>
            <person name="Alfaro M."/>
            <person name="Sun H."/>
            <person name="Tritt A."/>
            <person name="Yoshinaga Y."/>
            <person name="Zwiers L.-H."/>
            <person name="Turgeon B."/>
            <person name="Goodwin S."/>
            <person name="Spatafora J."/>
            <person name="Crous P."/>
            <person name="Grigoriev I."/>
        </authorList>
    </citation>
    <scope>NUCLEOTIDE SEQUENCE</scope>
    <source>
        <strain evidence="1">CBS 130266</strain>
    </source>
</reference>
<name>A0A9P4NWK3_9PEZI</name>
<evidence type="ECO:0000313" key="1">
    <source>
        <dbReference type="EMBL" id="KAF2432524.1"/>
    </source>
</evidence>
<dbReference type="OrthoDB" id="3678099at2759"/>
<evidence type="ECO:0000313" key="2">
    <source>
        <dbReference type="Proteomes" id="UP000800235"/>
    </source>
</evidence>
<dbReference type="EMBL" id="MU007025">
    <property type="protein sequence ID" value="KAF2432524.1"/>
    <property type="molecule type" value="Genomic_DNA"/>
</dbReference>
<dbReference type="AlphaFoldDB" id="A0A9P4NWK3"/>